<reference evidence="1 2" key="1">
    <citation type="submission" date="2015-02" db="EMBL/GenBank/DDBJ databases">
        <title>Genome Sequencing of Rickettsiales.</title>
        <authorList>
            <person name="Daugherty S.C."/>
            <person name="Su Q."/>
            <person name="Abolude K."/>
            <person name="Beier-Sexton M."/>
            <person name="Carlyon J.A."/>
            <person name="Carter R."/>
            <person name="Day N.P."/>
            <person name="Dumler S.J."/>
            <person name="Dyachenko V."/>
            <person name="Godinez A."/>
            <person name="Kurtti T.J."/>
            <person name="Lichay M."/>
            <person name="Mullins K.E."/>
            <person name="Ott S."/>
            <person name="Pappas-Brown V."/>
            <person name="Paris D.H."/>
            <person name="Patel P."/>
            <person name="Richards A.L."/>
            <person name="Sadzewicz L."/>
            <person name="Sears K."/>
            <person name="Seidman D."/>
            <person name="Sengamalay N."/>
            <person name="Stenos J."/>
            <person name="Tallon L.J."/>
            <person name="Vincent G."/>
            <person name="Fraser C.M."/>
            <person name="Munderloh U."/>
            <person name="Dunning-Hotopp J.C."/>
        </authorList>
    </citation>
    <scope>NUCLEOTIDE SEQUENCE [LARGE SCALE GENOMIC DNA]</scope>
    <source>
        <strain evidence="1 2">RAC413</strain>
    </source>
</reference>
<dbReference type="PATRIC" id="fig|1359163.3.peg.551"/>
<protein>
    <submittedName>
        <fullName evidence="1">Uncharacterized protein</fullName>
    </submittedName>
</protein>
<dbReference type="AlphaFoldDB" id="A0A0F3NNB8"/>
<name>A0A0F3NNB8_9RICK</name>
<dbReference type="STRING" id="1359163.NLO413_0564"/>
<keyword evidence="2" id="KW-1185">Reference proteome</keyword>
<evidence type="ECO:0000313" key="1">
    <source>
        <dbReference type="EMBL" id="KJV69187.1"/>
    </source>
</evidence>
<proteinExistence type="predicted"/>
<dbReference type="EMBL" id="LANX01000001">
    <property type="protein sequence ID" value="KJV69187.1"/>
    <property type="molecule type" value="Genomic_DNA"/>
</dbReference>
<evidence type="ECO:0000313" key="2">
    <source>
        <dbReference type="Proteomes" id="UP000033562"/>
    </source>
</evidence>
<comment type="caution">
    <text evidence="1">The sequence shown here is derived from an EMBL/GenBank/DDBJ whole genome shotgun (WGS) entry which is preliminary data.</text>
</comment>
<accession>A0A0F3NNB8</accession>
<organism evidence="1 2">
    <name type="scientific">Candidatus Neoehrlichia procyonis str. RAC413</name>
    <dbReference type="NCBI Taxonomy" id="1359163"/>
    <lineage>
        <taxon>Bacteria</taxon>
        <taxon>Pseudomonadati</taxon>
        <taxon>Pseudomonadota</taxon>
        <taxon>Alphaproteobacteria</taxon>
        <taxon>Rickettsiales</taxon>
        <taxon>Anaplasmataceae</taxon>
        <taxon>Candidatus Neoehrlichia</taxon>
    </lineage>
</organism>
<dbReference type="Proteomes" id="UP000033562">
    <property type="component" value="Unassembled WGS sequence"/>
</dbReference>
<gene>
    <name evidence="1" type="ORF">NLO413_0564</name>
</gene>
<sequence length="966" mass="108739">MSGWLYYYMQSNGVIEIKANIINLYVKYRLSSIFPGSEVSIQNTKLLWKKADENFILSASNIIVNNSDLGVKINIPKLSLHSRIGILFLWGDFDFAHIDVQKVNVSVYDIKKTSNFTITSINSIKSLKKYLIKLVKLSIPIHVQNLTIIGNAGESLLLDYLHIGIKKEYDSNMFSFTLGNNNSSFIQLTLSEHYKGVISLNMVYNNFNTRLLHFLGFVDKRLLLYDNIAHISGSLNIIFDEYDHIKYANVSLQDISGNIPCAYPSECHIDNLNAQLNYQDGLLTVKSFYLSIDKSNVTVNGELNVSSQDFNVDINANVINTKAVCNYWPNALYSKVKTWYCNSILDGNFGDVSATLHGNISNIKNIILNYNVRSHINNASIMINDHKSVKIVSGTLLLNNDNFSVSSNNASFQGINITEGSVAMRINDINAIMYIKGKAVSNVRKLYKIAADHQLLQLNENFIFGSADTKFNFKIFNLANNKSVYYSKDINSQITSFVAKKVLGSFDIDNSTVNVLINNNHVRVKVDGWMNGHDMSLNIIQDEKKAEKFYYKFSGYLSSDNIKNLKIFNYKDFQGKAKANVHWITNYLNTGDTLIEGNLDIVDFNLGKKYFTINSQNSSVKFLALLKNRNDIKLTYADVIGKDINIKLKGKMGKDVDLLVKNAKLFNTSVNASIKSDDGKLIFEIYGEFVDFSKVNFNAFFDKQSNTNNIRINMKVSNLLLKNNIVLHDVTLSLNCDNVSCIGSKLKGYFSDKAALSIEYSGIGLEITSENAGYFLRAFDVMNTIEKGHLSFYIHIPTDNKETYGMFSLTNFHVVNASILAQILTLSSLKGILNTLNGQGIYFYRLNVPFTYRNNLIKIQESWMEGSELGISLSGNVDVSTKVFDIKGQIIPAYVINKIIWQTPVIGKLLTGGQSRGIIAIDYKVKGNDKEHDVLVNLMSILAPNLLKRVLKVFDDRMLRNTKVAS</sequence>